<dbReference type="PANTHER" id="PTHR10774">
    <property type="entry name" value="EXTENDED SYNAPTOTAGMIN-RELATED"/>
    <property type="match status" value="1"/>
</dbReference>
<evidence type="ECO:0000256" key="1">
    <source>
        <dbReference type="ARBA" id="ARBA00004167"/>
    </source>
</evidence>
<organism evidence="16 17">
    <name type="scientific">Klebsormidium nitens</name>
    <name type="common">Green alga</name>
    <name type="synonym">Ulothrix nitens</name>
    <dbReference type="NCBI Taxonomy" id="105231"/>
    <lineage>
        <taxon>Eukaryota</taxon>
        <taxon>Viridiplantae</taxon>
        <taxon>Streptophyta</taxon>
        <taxon>Klebsormidiophyceae</taxon>
        <taxon>Klebsormidiales</taxon>
        <taxon>Klebsormidiaceae</taxon>
        <taxon>Klebsormidium</taxon>
    </lineage>
</organism>
<evidence type="ECO:0000256" key="4">
    <source>
        <dbReference type="ARBA" id="ARBA00022692"/>
    </source>
</evidence>
<evidence type="ECO:0000256" key="6">
    <source>
        <dbReference type="ARBA" id="ARBA00022737"/>
    </source>
</evidence>
<evidence type="ECO:0000256" key="12">
    <source>
        <dbReference type="SAM" id="MobiDB-lite"/>
    </source>
</evidence>
<evidence type="ECO:0000259" key="14">
    <source>
        <dbReference type="PROSITE" id="PS50004"/>
    </source>
</evidence>
<dbReference type="InterPro" id="IPR000008">
    <property type="entry name" value="C2_dom"/>
</dbReference>
<dbReference type="GO" id="GO:0016020">
    <property type="term" value="C:membrane"/>
    <property type="evidence" value="ECO:0007669"/>
    <property type="project" value="UniProtKB-SubCell"/>
</dbReference>
<keyword evidence="17" id="KW-1185">Reference proteome</keyword>
<dbReference type="PRINTS" id="PR00360">
    <property type="entry name" value="C2DOMAIN"/>
</dbReference>
<evidence type="ECO:0000313" key="17">
    <source>
        <dbReference type="Proteomes" id="UP000054558"/>
    </source>
</evidence>
<keyword evidence="10" id="KW-0446">Lipid-binding</keyword>
<dbReference type="InterPro" id="IPR035892">
    <property type="entry name" value="C2_domain_sf"/>
</dbReference>
<evidence type="ECO:0000256" key="11">
    <source>
        <dbReference type="ARBA" id="ARBA00023136"/>
    </source>
</evidence>
<keyword evidence="8 13" id="KW-1133">Transmembrane helix</keyword>
<gene>
    <name evidence="16" type="ORF">KFL_000280530</name>
</gene>
<accession>A0A1Y1HU31</accession>
<feature type="domain" description="SMP-LTD" evidence="15">
    <location>
        <begin position="67"/>
        <end position="248"/>
    </location>
</feature>
<dbReference type="GO" id="GO:0006869">
    <property type="term" value="P:lipid transport"/>
    <property type="evidence" value="ECO:0007669"/>
    <property type="project" value="UniProtKB-KW"/>
</dbReference>
<evidence type="ECO:0000256" key="9">
    <source>
        <dbReference type="ARBA" id="ARBA00023055"/>
    </source>
</evidence>
<evidence type="ECO:0000313" key="16">
    <source>
        <dbReference type="EMBL" id="GAQ79348.1"/>
    </source>
</evidence>
<sequence>MGLFGTLLSFMGFGGGIGVGLLIGYFMFVYTLPSKVEDPPLKSVSDQDPKGLERMVKDVPMWVSSPDWERVGWLNRFVRELWPFLDQAVAKTVQDMVKPMIKQYKPAQVESVEFEALTLGTLPALIDGVKVYETNDDEVILQLNVKYAGNPNIIVAAKAFGMKATVQATEVQVWAQVRVTLKPLIPVFPCFSNITISLMTKPHVDFGLKLLGGDVMAIPGLYHFAQDRIKKIVDTMLLWPHKMEIPLGGVVGTRPVGILHVKLVEGKNLRKTDVFGSTDPFVEMAFTGDDKPQKSKTLKKDQNPTWNEEFQFVVRDPTTDKLTLQVYDWDRTSSNTKTGVAVVALKDLVGKGEQDLWLDLAKTAAGPTEGDKGYGQLHVVAHYKELKDEMDTDETPPGGGEAAVEKAPAGTPKGGGVLVVIVHKGEELEAKNGTPTAYVKLKYRNIEFKTKPVKKSESPEWEERFEFILQQPPAGDQLHVEVKSKDSDMLGKLTHHKSTIGDVDIPLNDVVSNRRINDVYQLNNSRHGAVKIELQWLTP</sequence>
<dbReference type="Proteomes" id="UP000054558">
    <property type="component" value="Unassembled WGS sequence"/>
</dbReference>
<dbReference type="SMART" id="SM00239">
    <property type="entry name" value="C2"/>
    <property type="match status" value="2"/>
</dbReference>
<dbReference type="OrthoDB" id="67700at2759"/>
<dbReference type="PROSITE" id="PS50004">
    <property type="entry name" value="C2"/>
    <property type="match status" value="2"/>
</dbReference>
<keyword evidence="4 13" id="KW-0812">Transmembrane</keyword>
<reference evidence="16 17" key="1">
    <citation type="journal article" date="2014" name="Nat. Commun.">
        <title>Klebsormidium flaccidum genome reveals primary factors for plant terrestrial adaptation.</title>
        <authorList>
            <person name="Hori K."/>
            <person name="Maruyama F."/>
            <person name="Fujisawa T."/>
            <person name="Togashi T."/>
            <person name="Yamamoto N."/>
            <person name="Seo M."/>
            <person name="Sato S."/>
            <person name="Yamada T."/>
            <person name="Mori H."/>
            <person name="Tajima N."/>
            <person name="Moriyama T."/>
            <person name="Ikeuchi M."/>
            <person name="Watanabe M."/>
            <person name="Wada H."/>
            <person name="Kobayashi K."/>
            <person name="Saito M."/>
            <person name="Masuda T."/>
            <person name="Sasaki-Sekimoto Y."/>
            <person name="Mashiguchi K."/>
            <person name="Awai K."/>
            <person name="Shimojima M."/>
            <person name="Masuda S."/>
            <person name="Iwai M."/>
            <person name="Nobusawa T."/>
            <person name="Narise T."/>
            <person name="Kondo S."/>
            <person name="Saito H."/>
            <person name="Sato R."/>
            <person name="Murakawa M."/>
            <person name="Ihara Y."/>
            <person name="Oshima-Yamada Y."/>
            <person name="Ohtaka K."/>
            <person name="Satoh M."/>
            <person name="Sonobe K."/>
            <person name="Ishii M."/>
            <person name="Ohtani R."/>
            <person name="Kanamori-Sato M."/>
            <person name="Honoki R."/>
            <person name="Miyazaki D."/>
            <person name="Mochizuki H."/>
            <person name="Umetsu J."/>
            <person name="Higashi K."/>
            <person name="Shibata D."/>
            <person name="Kamiya Y."/>
            <person name="Sato N."/>
            <person name="Nakamura Y."/>
            <person name="Tabata S."/>
            <person name="Ida S."/>
            <person name="Kurokawa K."/>
            <person name="Ohta H."/>
        </authorList>
    </citation>
    <scope>NUCLEOTIDE SEQUENCE [LARGE SCALE GENOMIC DNA]</scope>
    <source>
        <strain evidence="16 17">NIES-2285</strain>
    </source>
</reference>
<dbReference type="CDD" id="cd21677">
    <property type="entry name" value="SMP_SYT"/>
    <property type="match status" value="1"/>
</dbReference>
<keyword evidence="9" id="KW-0445">Lipid transport</keyword>
<protein>
    <submittedName>
        <fullName evidence="16">C2 domain containing protein</fullName>
    </submittedName>
</protein>
<dbReference type="InterPro" id="IPR031468">
    <property type="entry name" value="SMP_LBD"/>
</dbReference>
<dbReference type="CDD" id="cd00030">
    <property type="entry name" value="C2"/>
    <property type="match status" value="1"/>
</dbReference>
<dbReference type="GO" id="GO:0005783">
    <property type="term" value="C:endoplasmic reticulum"/>
    <property type="evidence" value="ECO:0000318"/>
    <property type="project" value="GO_Central"/>
</dbReference>
<proteinExistence type="inferred from homology"/>
<dbReference type="InterPro" id="IPR039010">
    <property type="entry name" value="Synaptotagmin_SMP"/>
</dbReference>
<evidence type="ECO:0000256" key="13">
    <source>
        <dbReference type="SAM" id="Phobius"/>
    </source>
</evidence>
<evidence type="ECO:0000256" key="2">
    <source>
        <dbReference type="ARBA" id="ARBA00006996"/>
    </source>
</evidence>
<feature type="transmembrane region" description="Helical" evidence="13">
    <location>
        <begin position="7"/>
        <end position="30"/>
    </location>
</feature>
<keyword evidence="5" id="KW-0479">Metal-binding</keyword>
<keyword evidence="11 13" id="KW-0472">Membrane</keyword>
<feature type="domain" description="C2" evidence="14">
    <location>
        <begin position="239"/>
        <end position="358"/>
    </location>
</feature>
<dbReference type="PANTHER" id="PTHR10774:SF188">
    <property type="entry name" value="SYNAPTOTAGMIN-2"/>
    <property type="match status" value="1"/>
</dbReference>
<keyword evidence="3" id="KW-0813">Transport</keyword>
<dbReference type="GO" id="GO:0046872">
    <property type="term" value="F:metal ion binding"/>
    <property type="evidence" value="ECO:0007669"/>
    <property type="project" value="UniProtKB-KW"/>
</dbReference>
<comment type="similarity">
    <text evidence="2">Belongs to the synaptotagmin family.</text>
</comment>
<dbReference type="Pfam" id="PF17047">
    <property type="entry name" value="SMP_LBD"/>
    <property type="match status" value="1"/>
</dbReference>
<keyword evidence="6" id="KW-0677">Repeat</keyword>
<evidence type="ECO:0000256" key="7">
    <source>
        <dbReference type="ARBA" id="ARBA00022837"/>
    </source>
</evidence>
<evidence type="ECO:0000259" key="15">
    <source>
        <dbReference type="PROSITE" id="PS51847"/>
    </source>
</evidence>
<dbReference type="OMA" id="DIPDCYC"/>
<dbReference type="Pfam" id="PF00168">
    <property type="entry name" value="C2"/>
    <property type="match status" value="2"/>
</dbReference>
<dbReference type="Gene3D" id="2.60.40.150">
    <property type="entry name" value="C2 domain"/>
    <property type="match status" value="2"/>
</dbReference>
<dbReference type="InterPro" id="IPR045050">
    <property type="entry name" value="Synaptotagmin_plant"/>
</dbReference>
<feature type="region of interest" description="Disordered" evidence="12">
    <location>
        <begin position="389"/>
        <end position="410"/>
    </location>
</feature>
<evidence type="ECO:0000256" key="3">
    <source>
        <dbReference type="ARBA" id="ARBA00022448"/>
    </source>
</evidence>
<dbReference type="AlphaFoldDB" id="A0A1Y1HU31"/>
<dbReference type="EMBL" id="DF236977">
    <property type="protein sequence ID" value="GAQ79348.1"/>
    <property type="molecule type" value="Genomic_DNA"/>
</dbReference>
<dbReference type="PROSITE" id="PS51847">
    <property type="entry name" value="SMP"/>
    <property type="match status" value="1"/>
</dbReference>
<dbReference type="STRING" id="105231.A0A1Y1HU31"/>
<evidence type="ECO:0000256" key="5">
    <source>
        <dbReference type="ARBA" id="ARBA00022723"/>
    </source>
</evidence>
<dbReference type="GO" id="GO:0008289">
    <property type="term" value="F:lipid binding"/>
    <property type="evidence" value="ECO:0007669"/>
    <property type="project" value="UniProtKB-KW"/>
</dbReference>
<evidence type="ECO:0000256" key="10">
    <source>
        <dbReference type="ARBA" id="ARBA00023121"/>
    </source>
</evidence>
<name>A0A1Y1HU31_KLENI</name>
<evidence type="ECO:0000256" key="8">
    <source>
        <dbReference type="ARBA" id="ARBA00022989"/>
    </source>
</evidence>
<dbReference type="SUPFAM" id="SSF49562">
    <property type="entry name" value="C2 domain (Calcium/lipid-binding domain, CaLB)"/>
    <property type="match status" value="2"/>
</dbReference>
<keyword evidence="7" id="KW-0106">Calcium</keyword>
<comment type="subcellular location">
    <subcellularLocation>
        <location evidence="1">Membrane</location>
        <topology evidence="1">Single-pass membrane protein</topology>
    </subcellularLocation>
</comment>
<feature type="domain" description="C2" evidence="14">
    <location>
        <begin position="396"/>
        <end position="520"/>
    </location>
</feature>